<gene>
    <name evidence="2" type="ORF">KIL84_003892</name>
</gene>
<organism evidence="2 3">
    <name type="scientific">Mauremys mutica</name>
    <name type="common">yellowpond turtle</name>
    <dbReference type="NCBI Taxonomy" id="74926"/>
    <lineage>
        <taxon>Eukaryota</taxon>
        <taxon>Metazoa</taxon>
        <taxon>Chordata</taxon>
        <taxon>Craniata</taxon>
        <taxon>Vertebrata</taxon>
        <taxon>Euteleostomi</taxon>
        <taxon>Archelosauria</taxon>
        <taxon>Testudinata</taxon>
        <taxon>Testudines</taxon>
        <taxon>Cryptodira</taxon>
        <taxon>Durocryptodira</taxon>
        <taxon>Testudinoidea</taxon>
        <taxon>Geoemydidae</taxon>
        <taxon>Geoemydinae</taxon>
        <taxon>Mauremys</taxon>
    </lineage>
</organism>
<reference evidence="2" key="1">
    <citation type="submission" date="2021-09" db="EMBL/GenBank/DDBJ databases">
        <title>The genome of Mauremys mutica provides insights into the evolution of semi-aquatic lifestyle.</title>
        <authorList>
            <person name="Gong S."/>
            <person name="Gao Y."/>
        </authorList>
    </citation>
    <scope>NUCLEOTIDE SEQUENCE</scope>
    <source>
        <strain evidence="2">MM-2020</strain>
        <tissue evidence="2">Muscle</tissue>
    </source>
</reference>
<accession>A0A9D3WUN3</accession>
<dbReference type="AlphaFoldDB" id="A0A9D3WUN3"/>
<keyword evidence="3" id="KW-1185">Reference proteome</keyword>
<comment type="caution">
    <text evidence="2">The sequence shown here is derived from an EMBL/GenBank/DDBJ whole genome shotgun (WGS) entry which is preliminary data.</text>
</comment>
<dbReference type="EMBL" id="JAHDVG010000486">
    <property type="protein sequence ID" value="KAH1168409.1"/>
    <property type="molecule type" value="Genomic_DNA"/>
</dbReference>
<feature type="region of interest" description="Disordered" evidence="1">
    <location>
        <begin position="34"/>
        <end position="73"/>
    </location>
</feature>
<evidence type="ECO:0000313" key="2">
    <source>
        <dbReference type="EMBL" id="KAH1168409.1"/>
    </source>
</evidence>
<evidence type="ECO:0000256" key="1">
    <source>
        <dbReference type="SAM" id="MobiDB-lite"/>
    </source>
</evidence>
<name>A0A9D3WUN3_9SAUR</name>
<protein>
    <submittedName>
        <fullName evidence="2">Uncharacterized protein</fullName>
    </submittedName>
</protein>
<dbReference type="Proteomes" id="UP000827986">
    <property type="component" value="Unassembled WGS sequence"/>
</dbReference>
<evidence type="ECO:0000313" key="3">
    <source>
        <dbReference type="Proteomes" id="UP000827986"/>
    </source>
</evidence>
<sequence length="132" mass="14153">MIAEAGNPWGFRHEVAELLGKMYNAGVAKLTDPSRHIRQSSEVQEPGREALAGAQGFSSTPAEAPRPPPCWAEAPTPPPCCKAEVLSSAPLPSPQTLVGGEWGRGACVCVYELHFDCKELYSAHKSVWPSLV</sequence>
<proteinExistence type="predicted"/>
<feature type="compositionally biased region" description="Pro residues" evidence="1">
    <location>
        <begin position="64"/>
        <end position="73"/>
    </location>
</feature>